<feature type="compositionally biased region" description="Gly residues" evidence="1">
    <location>
        <begin position="55"/>
        <end position="67"/>
    </location>
</feature>
<comment type="caution">
    <text evidence="3">The sequence shown here is derived from an EMBL/GenBank/DDBJ whole genome shotgun (WGS) entry which is preliminary data.</text>
</comment>
<feature type="chain" id="PRO_5046649837" evidence="2">
    <location>
        <begin position="32"/>
        <end position="213"/>
    </location>
</feature>
<evidence type="ECO:0000313" key="4">
    <source>
        <dbReference type="Proteomes" id="UP001500466"/>
    </source>
</evidence>
<keyword evidence="2" id="KW-0732">Signal</keyword>
<name>A0ABP9GR80_9ACTN</name>
<organism evidence="3 4">
    <name type="scientific">Yinghuangia aomiensis</name>
    <dbReference type="NCBI Taxonomy" id="676205"/>
    <lineage>
        <taxon>Bacteria</taxon>
        <taxon>Bacillati</taxon>
        <taxon>Actinomycetota</taxon>
        <taxon>Actinomycetes</taxon>
        <taxon>Kitasatosporales</taxon>
        <taxon>Streptomycetaceae</taxon>
        <taxon>Yinghuangia</taxon>
    </lineage>
</organism>
<evidence type="ECO:0000256" key="2">
    <source>
        <dbReference type="SAM" id="SignalP"/>
    </source>
</evidence>
<reference evidence="4" key="1">
    <citation type="journal article" date="2019" name="Int. J. Syst. Evol. Microbiol.">
        <title>The Global Catalogue of Microorganisms (GCM) 10K type strain sequencing project: providing services to taxonomists for standard genome sequencing and annotation.</title>
        <authorList>
            <consortium name="The Broad Institute Genomics Platform"/>
            <consortium name="The Broad Institute Genome Sequencing Center for Infectious Disease"/>
            <person name="Wu L."/>
            <person name="Ma J."/>
        </authorList>
    </citation>
    <scope>NUCLEOTIDE SEQUENCE [LARGE SCALE GENOMIC DNA]</scope>
    <source>
        <strain evidence="4">JCM 17986</strain>
    </source>
</reference>
<dbReference type="EMBL" id="BAABHS010000003">
    <property type="protein sequence ID" value="GAA4951253.1"/>
    <property type="molecule type" value="Genomic_DNA"/>
</dbReference>
<gene>
    <name evidence="3" type="ORF">GCM10023205_10100</name>
</gene>
<evidence type="ECO:0000313" key="3">
    <source>
        <dbReference type="EMBL" id="GAA4951253.1"/>
    </source>
</evidence>
<protein>
    <submittedName>
        <fullName evidence="3">Uncharacterized protein</fullName>
    </submittedName>
</protein>
<dbReference type="RefSeq" id="WP_345674034.1">
    <property type="nucleotide sequence ID" value="NZ_BAABHS010000003.1"/>
</dbReference>
<sequence length="213" mass="21298">MQRARAARVRTAALGTTVGLCLLIPLAAASADSAHDRGASADGPRAAASATPKPSGGGHDFGNGVVPGGPDGIDAVKQLLGPASSPAATKSVPVVPAGTVAVADKLCGKAVEVQGVRAQTCVEREGSEVWARVYYRNTSAEPLMLVLGMVRPGVGAGSLQMTCDIDAKSGDGQCDTPRLRTEQPLAAWSAVSEIATADGSRKVLRSGTAGAAG</sequence>
<proteinExistence type="predicted"/>
<accession>A0ABP9GR80</accession>
<dbReference type="Proteomes" id="UP001500466">
    <property type="component" value="Unassembled WGS sequence"/>
</dbReference>
<feature type="compositionally biased region" description="Low complexity" evidence="1">
    <location>
        <begin position="40"/>
        <end position="52"/>
    </location>
</feature>
<evidence type="ECO:0000256" key="1">
    <source>
        <dbReference type="SAM" id="MobiDB-lite"/>
    </source>
</evidence>
<feature type="region of interest" description="Disordered" evidence="1">
    <location>
        <begin position="34"/>
        <end position="67"/>
    </location>
</feature>
<feature type="signal peptide" evidence="2">
    <location>
        <begin position="1"/>
        <end position="31"/>
    </location>
</feature>
<keyword evidence="4" id="KW-1185">Reference proteome</keyword>